<evidence type="ECO:0000313" key="2">
    <source>
        <dbReference type="EMBL" id="SEE19378.1"/>
    </source>
</evidence>
<protein>
    <submittedName>
        <fullName evidence="2">Uncharacterized protein</fullName>
    </submittedName>
</protein>
<feature type="compositionally biased region" description="Gly residues" evidence="1">
    <location>
        <begin position="310"/>
        <end position="320"/>
    </location>
</feature>
<evidence type="ECO:0000313" key="3">
    <source>
        <dbReference type="Proteomes" id="UP000181980"/>
    </source>
</evidence>
<evidence type="ECO:0000256" key="1">
    <source>
        <dbReference type="SAM" id="MobiDB-lite"/>
    </source>
</evidence>
<gene>
    <name evidence="2" type="ORF">SAMN04488561_0662</name>
</gene>
<keyword evidence="3" id="KW-1185">Reference proteome</keyword>
<accession>A0A1H5GWG5</accession>
<dbReference type="OrthoDB" id="939976at2"/>
<reference evidence="3" key="1">
    <citation type="submission" date="2016-10" db="EMBL/GenBank/DDBJ databases">
        <authorList>
            <person name="Varghese N."/>
            <person name="Submissions S."/>
        </authorList>
    </citation>
    <scope>NUCLEOTIDE SEQUENCE [LARGE SCALE GENOMIC DNA]</scope>
    <source>
        <strain evidence="3">DSM 45237</strain>
    </source>
</reference>
<proteinExistence type="predicted"/>
<feature type="region of interest" description="Disordered" evidence="1">
    <location>
        <begin position="290"/>
        <end position="320"/>
    </location>
</feature>
<organism evidence="2 3">
    <name type="scientific">Jiangella alba</name>
    <dbReference type="NCBI Taxonomy" id="561176"/>
    <lineage>
        <taxon>Bacteria</taxon>
        <taxon>Bacillati</taxon>
        <taxon>Actinomycetota</taxon>
        <taxon>Actinomycetes</taxon>
        <taxon>Jiangellales</taxon>
        <taxon>Jiangellaceae</taxon>
        <taxon>Jiangella</taxon>
    </lineage>
</organism>
<name>A0A1H5GWG5_9ACTN</name>
<dbReference type="RefSeq" id="WP_069110514.1">
    <property type="nucleotide sequence ID" value="NZ_FNUC01000003.1"/>
</dbReference>
<dbReference type="AlphaFoldDB" id="A0A1H5GWG5"/>
<dbReference type="Proteomes" id="UP000181980">
    <property type="component" value="Unassembled WGS sequence"/>
</dbReference>
<dbReference type="EMBL" id="FNUC01000003">
    <property type="protein sequence ID" value="SEE19378.1"/>
    <property type="molecule type" value="Genomic_DNA"/>
</dbReference>
<dbReference type="STRING" id="561176.SAMN04488561_0662"/>
<sequence length="320" mass="33159">MTTTDLLDAVRRVELLDDHTARCGDRTVTATRLHAAVYDHLYLGRDHDPAATPDRRLPADREHPAFVAALRRADGGRRRWLPGWRLDRADGDRLTVVGADDGVRLTARPDEVRPACDGVEVAFPAERRFVSPGFYLTTGLAGPGAGPVLRWYLNTTADGAAALLGALVSGLDAAGLPFTVKTLNDPAAHPRPDALVLYTPRGDSAATAPVVRAALAAPGVRLRAPVPAFTRAVAPGLAVADEPARTAAGALSFGQHRCLLLVQGVLAAGPGAGVAARWDGVRAEFTAAGLDPDRPHLGPGGAEPDLGAGVLAGAGDGGPR</sequence>
<dbReference type="Pfam" id="PF17914">
    <property type="entry name" value="HopA1"/>
    <property type="match status" value="1"/>
</dbReference>
<dbReference type="InterPro" id="IPR040871">
    <property type="entry name" value="HopA1"/>
</dbReference>